<feature type="chain" id="PRO_5028801439" description="DUF7707 domain-containing protein" evidence="3">
    <location>
        <begin position="19"/>
        <end position="199"/>
    </location>
</feature>
<feature type="compositionally biased region" description="Low complexity" evidence="1">
    <location>
        <begin position="139"/>
        <end position="155"/>
    </location>
</feature>
<feature type="region of interest" description="Disordered" evidence="1">
    <location>
        <begin position="132"/>
        <end position="165"/>
    </location>
</feature>
<feature type="domain" description="DUF7707" evidence="4">
    <location>
        <begin position="22"/>
        <end position="127"/>
    </location>
</feature>
<dbReference type="PANTHER" id="PTHR38118:SF2">
    <property type="entry name" value="CDP-ALCOHOL PHOSPHATIDYLTRANSFERASE PROTEIN"/>
    <property type="match status" value="1"/>
</dbReference>
<comment type="caution">
    <text evidence="5">The sequence shown here is derived from an EMBL/GenBank/DDBJ whole genome shotgun (WGS) entry which is preliminary data.</text>
</comment>
<gene>
    <name evidence="5" type="ORF">BDV95DRAFT_486224</name>
</gene>
<dbReference type="Pfam" id="PF24808">
    <property type="entry name" value="DUF7707"/>
    <property type="match status" value="1"/>
</dbReference>
<evidence type="ECO:0000313" key="5">
    <source>
        <dbReference type="EMBL" id="KAF2875004.1"/>
    </source>
</evidence>
<evidence type="ECO:0000313" key="6">
    <source>
        <dbReference type="Proteomes" id="UP000481861"/>
    </source>
</evidence>
<feature type="signal peptide" evidence="3">
    <location>
        <begin position="1"/>
        <end position="18"/>
    </location>
</feature>
<accession>A0A7C8MR30</accession>
<evidence type="ECO:0000256" key="1">
    <source>
        <dbReference type="SAM" id="MobiDB-lite"/>
    </source>
</evidence>
<keyword evidence="3" id="KW-0732">Signal</keyword>
<protein>
    <recommendedName>
        <fullName evidence="4">DUF7707 domain-containing protein</fullName>
    </recommendedName>
</protein>
<dbReference type="AlphaFoldDB" id="A0A7C8MR30"/>
<dbReference type="InterPro" id="IPR056124">
    <property type="entry name" value="DUF7707"/>
</dbReference>
<evidence type="ECO:0000256" key="3">
    <source>
        <dbReference type="SAM" id="SignalP"/>
    </source>
</evidence>
<dbReference type="OrthoDB" id="2439692at2759"/>
<proteinExistence type="predicted"/>
<keyword evidence="2" id="KW-0812">Transmembrane</keyword>
<keyword evidence="6" id="KW-1185">Reference proteome</keyword>
<keyword evidence="2" id="KW-1133">Transmembrane helix</keyword>
<feature type="transmembrane region" description="Helical" evidence="2">
    <location>
        <begin position="179"/>
        <end position="198"/>
    </location>
</feature>
<evidence type="ECO:0000259" key="4">
    <source>
        <dbReference type="Pfam" id="PF24808"/>
    </source>
</evidence>
<keyword evidence="2" id="KW-0472">Membrane</keyword>
<dbReference type="PANTHER" id="PTHR38118">
    <property type="entry name" value="ANCHORED CELL WALL PROTEIN 11-RELATED"/>
    <property type="match status" value="1"/>
</dbReference>
<feature type="compositionally biased region" description="Polar residues" evidence="1">
    <location>
        <begin position="156"/>
        <end position="165"/>
    </location>
</feature>
<organism evidence="5 6">
    <name type="scientific">Massariosphaeria phaeospora</name>
    <dbReference type="NCBI Taxonomy" id="100035"/>
    <lineage>
        <taxon>Eukaryota</taxon>
        <taxon>Fungi</taxon>
        <taxon>Dikarya</taxon>
        <taxon>Ascomycota</taxon>
        <taxon>Pezizomycotina</taxon>
        <taxon>Dothideomycetes</taxon>
        <taxon>Pleosporomycetidae</taxon>
        <taxon>Pleosporales</taxon>
        <taxon>Pleosporales incertae sedis</taxon>
        <taxon>Massariosphaeria</taxon>
    </lineage>
</organism>
<name>A0A7C8MR30_9PLEO</name>
<dbReference type="EMBL" id="JAADJZ010000005">
    <property type="protein sequence ID" value="KAF2875004.1"/>
    <property type="molecule type" value="Genomic_DNA"/>
</dbReference>
<sequence>MRSFFALGVVALAGLSAAQDPYNIDPQSVDQPLRDYWCQQQKTQCPFICTQQDNVETLSTVSNDCDADSLAYLCVCDNGISPNLTEFSQTIPYFKCTEWGNQCVKGCNGDNTCADKCRADHPCGAQVPITPNNTGSAIPSSTPSETGSPSASTATDGSAPTSSSADWGTGAASAMLDLGASYSMAILFVSVFAGFAILL</sequence>
<dbReference type="Proteomes" id="UP000481861">
    <property type="component" value="Unassembled WGS sequence"/>
</dbReference>
<evidence type="ECO:0000256" key="2">
    <source>
        <dbReference type="SAM" id="Phobius"/>
    </source>
</evidence>
<reference evidence="5 6" key="1">
    <citation type="submission" date="2020-01" db="EMBL/GenBank/DDBJ databases">
        <authorList>
            <consortium name="DOE Joint Genome Institute"/>
            <person name="Haridas S."/>
            <person name="Albert R."/>
            <person name="Binder M."/>
            <person name="Bloem J."/>
            <person name="Labutti K."/>
            <person name="Salamov A."/>
            <person name="Andreopoulos B."/>
            <person name="Baker S.E."/>
            <person name="Barry K."/>
            <person name="Bills G."/>
            <person name="Bluhm B.H."/>
            <person name="Cannon C."/>
            <person name="Castanera R."/>
            <person name="Culley D.E."/>
            <person name="Daum C."/>
            <person name="Ezra D."/>
            <person name="Gonzalez J.B."/>
            <person name="Henrissat B."/>
            <person name="Kuo A."/>
            <person name="Liang C."/>
            <person name="Lipzen A."/>
            <person name="Lutzoni F."/>
            <person name="Magnuson J."/>
            <person name="Mondo S."/>
            <person name="Nolan M."/>
            <person name="Ohm R."/>
            <person name="Pangilinan J."/>
            <person name="Park H.-J.H."/>
            <person name="Ramirez L."/>
            <person name="Alfaro M."/>
            <person name="Sun H."/>
            <person name="Tritt A."/>
            <person name="Yoshinaga Y."/>
            <person name="Zwiers L.-H.L."/>
            <person name="Turgeon B.G."/>
            <person name="Goodwin S.B."/>
            <person name="Spatafora J.W."/>
            <person name="Crous P.W."/>
            <person name="Grigoriev I.V."/>
        </authorList>
    </citation>
    <scope>NUCLEOTIDE SEQUENCE [LARGE SCALE GENOMIC DNA]</scope>
    <source>
        <strain evidence="5 6">CBS 611.86</strain>
    </source>
</reference>